<reference evidence="1 2" key="1">
    <citation type="submission" date="2017-09" db="EMBL/GenBank/DDBJ databases">
        <title>Large-scale bioinformatics analysis of Bacillus genomes uncovers conserved roles of natural products in bacterial physiology.</title>
        <authorList>
            <consortium name="Agbiome Team Llc"/>
            <person name="Bleich R.M."/>
            <person name="Grubbs K.J."/>
            <person name="Santa Maria K.C."/>
            <person name="Allen S.E."/>
            <person name="Farag S."/>
            <person name="Shank E.A."/>
            <person name="Bowers A."/>
        </authorList>
    </citation>
    <scope>NUCLEOTIDE SEQUENCE [LARGE SCALE GENOMIC DNA]</scope>
    <source>
        <strain evidence="1 2">AFS042148</strain>
    </source>
</reference>
<dbReference type="RefSeq" id="WP_000108095.1">
    <property type="nucleotide sequence ID" value="NZ_JBALNA010000079.1"/>
</dbReference>
<evidence type="ECO:0000313" key="1">
    <source>
        <dbReference type="EMBL" id="PHE09991.1"/>
    </source>
</evidence>
<protein>
    <submittedName>
        <fullName evidence="1">Uncharacterized protein</fullName>
    </submittedName>
</protein>
<gene>
    <name evidence="1" type="ORF">COF62_19500</name>
</gene>
<name>A0A2B4TAS4_9BACI</name>
<accession>A0A2B4TAS4</accession>
<evidence type="ECO:0000313" key="2">
    <source>
        <dbReference type="Proteomes" id="UP000224044"/>
    </source>
</evidence>
<proteinExistence type="predicted"/>
<sequence length="60" mass="6488">MSTTASRYSKTFTTYGGSDIVCTFNGQVVGQLQAITYSVTREKGPVYVMGDPNPKSFSRG</sequence>
<dbReference type="Proteomes" id="UP000224044">
    <property type="component" value="Unassembled WGS sequence"/>
</dbReference>
<dbReference type="AlphaFoldDB" id="A0A2B4TAS4"/>
<dbReference type="EMBL" id="NUSY01000030">
    <property type="protein sequence ID" value="PHE09991.1"/>
    <property type="molecule type" value="Genomic_DNA"/>
</dbReference>
<comment type="caution">
    <text evidence="1">The sequence shown here is derived from an EMBL/GenBank/DDBJ whole genome shotgun (WGS) entry which is preliminary data.</text>
</comment>
<organism evidence="1 2">
    <name type="scientific">Bacillus toyonensis</name>
    <dbReference type="NCBI Taxonomy" id="155322"/>
    <lineage>
        <taxon>Bacteria</taxon>
        <taxon>Bacillati</taxon>
        <taxon>Bacillota</taxon>
        <taxon>Bacilli</taxon>
        <taxon>Bacillales</taxon>
        <taxon>Bacillaceae</taxon>
        <taxon>Bacillus</taxon>
        <taxon>Bacillus cereus group</taxon>
    </lineage>
</organism>